<keyword evidence="17" id="KW-1185">Reference proteome</keyword>
<feature type="transmembrane region" description="Helical" evidence="12">
    <location>
        <begin position="436"/>
        <end position="457"/>
    </location>
</feature>
<dbReference type="Gene3D" id="1.20.120.1770">
    <property type="match status" value="1"/>
</dbReference>
<reference evidence="16 17" key="1">
    <citation type="submission" date="2024-04" db="EMBL/GenBank/DDBJ databases">
        <title>The reference genome of an endangered Asteraceae, Deinandra increscens subsp. villosa, native to the Central Coast of California.</title>
        <authorList>
            <person name="Guilliams M."/>
            <person name="Hasenstab-Lehman K."/>
            <person name="Meyer R."/>
            <person name="Mcevoy S."/>
        </authorList>
    </citation>
    <scope>NUCLEOTIDE SEQUENCE [LARGE SCALE GENOMIC DNA]</scope>
    <source>
        <tissue evidence="16">Leaf</tissue>
    </source>
</reference>
<dbReference type="GO" id="GO:0016020">
    <property type="term" value="C:membrane"/>
    <property type="evidence" value="ECO:0007669"/>
    <property type="project" value="UniProtKB-SubCell"/>
</dbReference>
<evidence type="ECO:0000256" key="10">
    <source>
        <dbReference type="ARBA" id="ARBA00053871"/>
    </source>
</evidence>
<evidence type="ECO:0008006" key="18">
    <source>
        <dbReference type="Google" id="ProtNLM"/>
    </source>
</evidence>
<feature type="transmembrane region" description="Helical" evidence="12">
    <location>
        <begin position="406"/>
        <end position="424"/>
    </location>
</feature>
<dbReference type="Pfam" id="PF03188">
    <property type="entry name" value="Cytochrom_B561"/>
    <property type="match status" value="1"/>
</dbReference>
<evidence type="ECO:0000256" key="2">
    <source>
        <dbReference type="ARBA" id="ARBA00004141"/>
    </source>
</evidence>
<sequence length="585" mass="62211">MGKIKILSLLFCILISNLVASSSAQNCSNYSFSRNAIFATCVSLPVLNSHLHWNYNPANGTVDLAFRHTGSETNQWVAYALNLAGSGMIGAQALVAVTSANGSVRAYTSPVTGYGTSLQPGPLSFDVPKLTAERVNGVVVVYATLTLPRGNTSFNHVWQVGPVGTNGALGAHAMDSDNRNSLGLVDFSTTLTGSGDRNTTTSGDRNTTTSPSSPTPSTSTSQSCGNFAFSNNANYATCVSLAVLSSNLHWNYNPANGTVDLAFRHTGSEINQWVAYALNVGGRGMIGAQALVALITANGSVRAYTSPVTSYSTGLQPGGLSFDVPVITAERVNGDVMIYATVVLPSGMTSFNHVWQVGPVSNGAPVIHALGSDNRNSVGQVDFSTGLTSGGGSVGGSRLRRRNTHGVLNAVSWGVMMPMGAMAARYLKVFNVANPAWFYIHVTTQTSAYIVGVAGWATGLKLGSDSAGVRYDTHRNIGITLFAIATLQVFALLLRPKPDNKYRFYWNIYHHSLGYSIIIMSIINVYEGLDILDPEKKWKNAYTGILVSLGVITVISEAFTWYVVLKRKQENKRTHAGTNGANGHA</sequence>
<feature type="chain" id="PRO_5043004323" description="Cytochrome b561 and DOMON domain-containing protein" evidence="13">
    <location>
        <begin position="25"/>
        <end position="585"/>
    </location>
</feature>
<evidence type="ECO:0000256" key="11">
    <source>
        <dbReference type="SAM" id="MobiDB-lite"/>
    </source>
</evidence>
<dbReference type="PROSITE" id="PS50939">
    <property type="entry name" value="CYTOCHROME_B561"/>
    <property type="match status" value="1"/>
</dbReference>
<dbReference type="SMART" id="SM00665">
    <property type="entry name" value="B561"/>
    <property type="match status" value="1"/>
</dbReference>
<keyword evidence="8 12" id="KW-1133">Transmembrane helix</keyword>
<evidence type="ECO:0000256" key="3">
    <source>
        <dbReference type="ARBA" id="ARBA00022448"/>
    </source>
</evidence>
<dbReference type="PANTHER" id="PTHR23130:SF196">
    <property type="entry name" value="DOMON DOMAIN-CONTAINING PROTEIN"/>
    <property type="match status" value="1"/>
</dbReference>
<dbReference type="PROSITE" id="PS50836">
    <property type="entry name" value="DOMON"/>
    <property type="match status" value="2"/>
</dbReference>
<dbReference type="Proteomes" id="UP001408789">
    <property type="component" value="Unassembled WGS sequence"/>
</dbReference>
<feature type="domain" description="Cytochrome b561" evidence="15">
    <location>
        <begin position="369"/>
        <end position="565"/>
    </location>
</feature>
<comment type="caution">
    <text evidence="16">The sequence shown here is derived from an EMBL/GenBank/DDBJ whole genome shotgun (WGS) entry which is preliminary data.</text>
</comment>
<dbReference type="FunFam" id="1.20.120.1770:FF:000007">
    <property type="entry name" value="Cytochrome b561 and DOMON domain-containing protein"/>
    <property type="match status" value="1"/>
</dbReference>
<organism evidence="16 17">
    <name type="scientific">Deinandra increscens subsp. villosa</name>
    <dbReference type="NCBI Taxonomy" id="3103831"/>
    <lineage>
        <taxon>Eukaryota</taxon>
        <taxon>Viridiplantae</taxon>
        <taxon>Streptophyta</taxon>
        <taxon>Embryophyta</taxon>
        <taxon>Tracheophyta</taxon>
        <taxon>Spermatophyta</taxon>
        <taxon>Magnoliopsida</taxon>
        <taxon>eudicotyledons</taxon>
        <taxon>Gunneridae</taxon>
        <taxon>Pentapetalae</taxon>
        <taxon>asterids</taxon>
        <taxon>campanulids</taxon>
        <taxon>Asterales</taxon>
        <taxon>Asteraceae</taxon>
        <taxon>Asteroideae</taxon>
        <taxon>Heliantheae alliance</taxon>
        <taxon>Madieae</taxon>
        <taxon>Madiinae</taxon>
        <taxon>Deinandra</taxon>
    </lineage>
</organism>
<evidence type="ECO:0000256" key="1">
    <source>
        <dbReference type="ARBA" id="ARBA00001970"/>
    </source>
</evidence>
<keyword evidence="5" id="KW-0479">Metal-binding</keyword>
<evidence type="ECO:0000256" key="4">
    <source>
        <dbReference type="ARBA" id="ARBA00022692"/>
    </source>
</evidence>
<protein>
    <recommendedName>
        <fullName evidence="18">Cytochrome b561 and DOMON domain-containing protein</fullName>
    </recommendedName>
</protein>
<feature type="domain" description="DOMON" evidence="14">
    <location>
        <begin position="244"/>
        <end position="358"/>
    </location>
</feature>
<accession>A0AAP0GRL7</accession>
<dbReference type="InterPro" id="IPR006593">
    <property type="entry name" value="Cyt_b561/ferric_Rdtase_TM"/>
</dbReference>
<feature type="region of interest" description="Disordered" evidence="11">
    <location>
        <begin position="188"/>
        <end position="222"/>
    </location>
</feature>
<evidence type="ECO:0000256" key="7">
    <source>
        <dbReference type="ARBA" id="ARBA00022982"/>
    </source>
</evidence>
<evidence type="ECO:0000313" key="17">
    <source>
        <dbReference type="Proteomes" id="UP001408789"/>
    </source>
</evidence>
<dbReference type="Pfam" id="PF04526">
    <property type="entry name" value="DUF568"/>
    <property type="match status" value="2"/>
</dbReference>
<evidence type="ECO:0000256" key="9">
    <source>
        <dbReference type="ARBA" id="ARBA00023136"/>
    </source>
</evidence>
<evidence type="ECO:0000259" key="14">
    <source>
        <dbReference type="PROSITE" id="PS50836"/>
    </source>
</evidence>
<comment type="cofactor">
    <cofactor evidence="1">
        <name>heme b</name>
        <dbReference type="ChEBI" id="CHEBI:60344"/>
    </cofactor>
</comment>
<evidence type="ECO:0000256" key="6">
    <source>
        <dbReference type="ARBA" id="ARBA00022729"/>
    </source>
</evidence>
<keyword evidence="7" id="KW-0249">Electron transport</keyword>
<gene>
    <name evidence="16" type="ORF">SSX86_024168</name>
</gene>
<feature type="domain" description="DOMON" evidence="14">
    <location>
        <begin position="47"/>
        <end position="161"/>
    </location>
</feature>
<dbReference type="InterPro" id="IPR045265">
    <property type="entry name" value="AIR12_DOMON"/>
</dbReference>
<feature type="signal peptide" evidence="13">
    <location>
        <begin position="1"/>
        <end position="24"/>
    </location>
</feature>
<evidence type="ECO:0000256" key="12">
    <source>
        <dbReference type="SAM" id="Phobius"/>
    </source>
</evidence>
<feature type="transmembrane region" description="Helical" evidence="12">
    <location>
        <begin position="541"/>
        <end position="565"/>
    </location>
</feature>
<comment type="function">
    <text evidence="10">May act as a catecholamine-responsive trans-membrane electron transporter.</text>
</comment>
<keyword evidence="3" id="KW-0813">Transport</keyword>
<proteinExistence type="predicted"/>
<keyword evidence="9 12" id="KW-0472">Membrane</keyword>
<evidence type="ECO:0000256" key="5">
    <source>
        <dbReference type="ARBA" id="ARBA00022723"/>
    </source>
</evidence>
<evidence type="ECO:0000256" key="8">
    <source>
        <dbReference type="ARBA" id="ARBA00022989"/>
    </source>
</evidence>
<keyword evidence="4 12" id="KW-0812">Transmembrane</keyword>
<evidence type="ECO:0000313" key="16">
    <source>
        <dbReference type="EMBL" id="KAK9056805.1"/>
    </source>
</evidence>
<dbReference type="EMBL" id="JBCNJP010000024">
    <property type="protein sequence ID" value="KAK9056805.1"/>
    <property type="molecule type" value="Genomic_DNA"/>
</dbReference>
<evidence type="ECO:0000256" key="13">
    <source>
        <dbReference type="SAM" id="SignalP"/>
    </source>
</evidence>
<feature type="compositionally biased region" description="Low complexity" evidence="11">
    <location>
        <begin position="196"/>
        <end position="221"/>
    </location>
</feature>
<keyword evidence="6 13" id="KW-0732">Signal</keyword>
<feature type="transmembrane region" description="Helical" evidence="12">
    <location>
        <begin position="506"/>
        <end position="526"/>
    </location>
</feature>
<evidence type="ECO:0000259" key="15">
    <source>
        <dbReference type="PROSITE" id="PS50939"/>
    </source>
</evidence>
<dbReference type="GO" id="GO:0046872">
    <property type="term" value="F:metal ion binding"/>
    <property type="evidence" value="ECO:0007669"/>
    <property type="project" value="UniProtKB-KW"/>
</dbReference>
<dbReference type="InterPro" id="IPR005018">
    <property type="entry name" value="DOMON_domain"/>
</dbReference>
<name>A0AAP0GRL7_9ASTR</name>
<feature type="transmembrane region" description="Helical" evidence="12">
    <location>
        <begin position="477"/>
        <end position="494"/>
    </location>
</feature>
<dbReference type="AlphaFoldDB" id="A0AAP0GRL7"/>
<comment type="subcellular location">
    <subcellularLocation>
        <location evidence="2">Membrane</location>
        <topology evidence="2">Multi-pass membrane protein</topology>
    </subcellularLocation>
</comment>
<dbReference type="CDD" id="cd08760">
    <property type="entry name" value="Cyt_b561_FRRS1_like"/>
    <property type="match status" value="1"/>
</dbReference>
<dbReference type="PANTHER" id="PTHR23130">
    <property type="entry name" value="CYTOCHROME B561 AND DOMON DOMAIN-CONTAINING PROTEIN"/>
    <property type="match status" value="1"/>
</dbReference>
<dbReference type="CDD" id="cd09629">
    <property type="entry name" value="DOMON_CIL1_like"/>
    <property type="match status" value="2"/>
</dbReference>